<protein>
    <submittedName>
        <fullName evidence="2">Protein tyrosine phosphatase</fullName>
    </submittedName>
</protein>
<feature type="domain" description="Tyrosine specific protein phosphatases" evidence="1">
    <location>
        <begin position="136"/>
        <end position="211"/>
    </location>
</feature>
<dbReference type="EMBL" id="QFWV02000004">
    <property type="protein sequence ID" value="RKF07378.1"/>
    <property type="molecule type" value="Genomic_DNA"/>
</dbReference>
<dbReference type="InterPro" id="IPR055214">
    <property type="entry name" value="PTP-NADK"/>
</dbReference>
<reference evidence="2 3" key="1">
    <citation type="journal article" date="2018" name="Int. J. Syst. Bacteriol.">
        <title>Oceaniradius stylonemae gen. nov., sp. nov., isolated from a red alga, Stylonema cornu-cervi.</title>
        <authorList>
            <person name="Jeong S."/>
        </authorList>
    </citation>
    <scope>NUCLEOTIDE SEQUENCE [LARGE SCALE GENOMIC DNA]</scope>
    <source>
        <strain evidence="2 3">StC1</strain>
    </source>
</reference>
<gene>
    <name evidence="2" type="ORF">DEM25_006070</name>
</gene>
<dbReference type="InterPro" id="IPR029021">
    <property type="entry name" value="Prot-tyrosine_phosphatase-like"/>
</dbReference>
<comment type="caution">
    <text evidence="2">The sequence shown here is derived from an EMBL/GenBank/DDBJ whole genome shotgun (WGS) entry which is preliminary data.</text>
</comment>
<proteinExistence type="predicted"/>
<dbReference type="AlphaFoldDB" id="A0A3A8ADF3"/>
<keyword evidence="3" id="KW-1185">Reference proteome</keyword>
<dbReference type="Proteomes" id="UP000246132">
    <property type="component" value="Unassembled WGS sequence"/>
</dbReference>
<dbReference type="Pfam" id="PF22741">
    <property type="entry name" value="PTP-NADK"/>
    <property type="match status" value="1"/>
</dbReference>
<dbReference type="Gene3D" id="3.90.190.10">
    <property type="entry name" value="Protein tyrosine phosphatase superfamily"/>
    <property type="match status" value="1"/>
</dbReference>
<dbReference type="PROSITE" id="PS50056">
    <property type="entry name" value="TYR_PHOSPHATASE_2"/>
    <property type="match status" value="1"/>
</dbReference>
<organism evidence="2 3">
    <name type="scientific">Oceaniradius stylonematis</name>
    <dbReference type="NCBI Taxonomy" id="2184161"/>
    <lineage>
        <taxon>Bacteria</taxon>
        <taxon>Pseudomonadati</taxon>
        <taxon>Pseudomonadota</taxon>
        <taxon>Alphaproteobacteria</taxon>
        <taxon>Hyphomicrobiales</taxon>
        <taxon>Ahrensiaceae</taxon>
        <taxon>Oceaniradius</taxon>
    </lineage>
</organism>
<evidence type="ECO:0000259" key="1">
    <source>
        <dbReference type="PROSITE" id="PS50056"/>
    </source>
</evidence>
<evidence type="ECO:0000313" key="3">
    <source>
        <dbReference type="Proteomes" id="UP000246132"/>
    </source>
</evidence>
<dbReference type="SUPFAM" id="SSF52799">
    <property type="entry name" value="(Phosphotyrosine protein) phosphatases II"/>
    <property type="match status" value="1"/>
</dbReference>
<sequence>MAPSCLSRPRGPTTGGTTVLIARLKSAFRERHSIWRDGWTADLSKPANRRWAHLDMMVFDHGFLRLWWRNLHEIAPGVWRSNQPSPAQIADLERRGIRTIINLRGPSRWGSYFLEREECARAGIEMIDTRLYSRMPPTIEEVEALFAIFERAEKPLLMHCKSGADRAGLGAALYMLWSGRPPEDALAQLSFRYLHLKHAKTGMLDAFIEAYRDAHRERGIAFRDWLHTDYDKQAMMDAYQASRAGNFLVDRILRRE</sequence>
<name>A0A3A8ADF3_9HYPH</name>
<dbReference type="InterPro" id="IPR000387">
    <property type="entry name" value="Tyr_Pase_dom"/>
</dbReference>
<evidence type="ECO:0000313" key="2">
    <source>
        <dbReference type="EMBL" id="RKF07378.1"/>
    </source>
</evidence>
<accession>A0A3A8ADF3</accession>